<reference evidence="2 3" key="1">
    <citation type="submission" date="2019-03" db="EMBL/GenBank/DDBJ databases">
        <title>Genomic Encyclopedia of Type Strains, Phase IV (KMG-IV): sequencing the most valuable type-strain genomes for metagenomic binning, comparative biology and taxonomic classification.</title>
        <authorList>
            <person name="Goeker M."/>
        </authorList>
    </citation>
    <scope>NUCLEOTIDE SEQUENCE [LARGE SCALE GENOMIC DNA]</scope>
    <source>
        <strain evidence="2 3">DSM 100059</strain>
    </source>
</reference>
<dbReference type="SUPFAM" id="SSF55729">
    <property type="entry name" value="Acyl-CoA N-acyltransferases (Nat)"/>
    <property type="match status" value="1"/>
</dbReference>
<evidence type="ECO:0000313" key="2">
    <source>
        <dbReference type="EMBL" id="TDX01585.1"/>
    </source>
</evidence>
<gene>
    <name evidence="2" type="ORF">EDB95_2625</name>
</gene>
<dbReference type="InterPro" id="IPR051531">
    <property type="entry name" value="N-acetyltransferase"/>
</dbReference>
<dbReference type="AlphaFoldDB" id="A0A4R8DVT6"/>
<dbReference type="GO" id="GO:0016747">
    <property type="term" value="F:acyltransferase activity, transferring groups other than amino-acyl groups"/>
    <property type="evidence" value="ECO:0007669"/>
    <property type="project" value="InterPro"/>
</dbReference>
<evidence type="ECO:0000313" key="3">
    <source>
        <dbReference type="Proteomes" id="UP000294498"/>
    </source>
</evidence>
<dbReference type="InterPro" id="IPR016181">
    <property type="entry name" value="Acyl_CoA_acyltransferase"/>
</dbReference>
<accession>A0A4R8DVT6</accession>
<name>A0A4R8DVT6_9BACT</name>
<dbReference type="InterPro" id="IPR000182">
    <property type="entry name" value="GNAT_dom"/>
</dbReference>
<protein>
    <submittedName>
        <fullName evidence="2">RimJ/RimL family protein N-acetyltransferase</fullName>
    </submittedName>
</protein>
<dbReference type="PANTHER" id="PTHR43792">
    <property type="entry name" value="GNAT FAMILY, PUTATIVE (AFU_ORTHOLOGUE AFUA_3G00765)-RELATED-RELATED"/>
    <property type="match status" value="1"/>
</dbReference>
<feature type="domain" description="N-acetyltransferase" evidence="1">
    <location>
        <begin position="9"/>
        <end position="84"/>
    </location>
</feature>
<dbReference type="Proteomes" id="UP000294498">
    <property type="component" value="Unassembled WGS sequence"/>
</dbReference>
<keyword evidence="2" id="KW-0808">Transferase</keyword>
<dbReference type="OrthoDB" id="9788916at2"/>
<dbReference type="Gene3D" id="3.40.630.30">
    <property type="match status" value="1"/>
</dbReference>
<dbReference type="Pfam" id="PF13302">
    <property type="entry name" value="Acetyltransf_3"/>
    <property type="match status" value="1"/>
</dbReference>
<evidence type="ECO:0000259" key="1">
    <source>
        <dbReference type="Pfam" id="PF13302"/>
    </source>
</evidence>
<keyword evidence="3" id="KW-1185">Reference proteome</keyword>
<proteinExistence type="predicted"/>
<dbReference type="PANTHER" id="PTHR43792:SF1">
    <property type="entry name" value="N-ACETYLTRANSFERASE DOMAIN-CONTAINING PROTEIN"/>
    <property type="match status" value="1"/>
</dbReference>
<dbReference type="RefSeq" id="WP_133994230.1">
    <property type="nucleotide sequence ID" value="NZ_SODV01000001.1"/>
</dbReference>
<comment type="caution">
    <text evidence="2">The sequence shown here is derived from an EMBL/GenBank/DDBJ whole genome shotgun (WGS) entry which is preliminary data.</text>
</comment>
<organism evidence="2 3">
    <name type="scientific">Dinghuibacter silviterrae</name>
    <dbReference type="NCBI Taxonomy" id="1539049"/>
    <lineage>
        <taxon>Bacteria</taxon>
        <taxon>Pseudomonadati</taxon>
        <taxon>Bacteroidota</taxon>
        <taxon>Chitinophagia</taxon>
        <taxon>Chitinophagales</taxon>
        <taxon>Chitinophagaceae</taxon>
        <taxon>Dinghuibacter</taxon>
    </lineage>
</organism>
<sequence length="136" mass="15544">MTVYLETDRLLLRDWLETDTEPYIRMNLDPDVRRYFPGLAAPEDSLASIEKMQNDLQSQGYGLFAVALKGSGDFIGFTGFAHPGFEAFFTPSERVMQRIGMEKTGTFLHPRLPGGHWLQEHVLYRAFSPSRNTISR</sequence>
<dbReference type="EMBL" id="SODV01000001">
    <property type="protein sequence ID" value="TDX01585.1"/>
    <property type="molecule type" value="Genomic_DNA"/>
</dbReference>